<proteinExistence type="predicted"/>
<gene>
    <name evidence="2" type="ORF">IC230_31670</name>
</gene>
<comment type="caution">
    <text evidence="2">The sequence shown here is derived from an EMBL/GenBank/DDBJ whole genome shotgun (WGS) entry which is preliminary data.</text>
</comment>
<accession>A0A927B948</accession>
<dbReference type="Proteomes" id="UP000653797">
    <property type="component" value="Unassembled WGS sequence"/>
</dbReference>
<dbReference type="AlphaFoldDB" id="A0A927B948"/>
<sequence>MYKETQKFRQPWLWALLVYSMGVVIYSGQLVGVAIMLLVMALFWFLTLQTRIDQEGISYRWFPFQSSYRLIKWSTTEKAVVRDYAAISEFGGWGIRFSWTGMAHTVAGHHGIEIKRKGKKRILLIGTQHPKEVRTILSKEPLPVI</sequence>
<feature type="transmembrane region" description="Helical" evidence="1">
    <location>
        <begin position="12"/>
        <end position="45"/>
    </location>
</feature>
<keyword evidence="3" id="KW-1185">Reference proteome</keyword>
<protein>
    <submittedName>
        <fullName evidence="2">Uncharacterized protein</fullName>
    </submittedName>
</protein>
<evidence type="ECO:0000313" key="2">
    <source>
        <dbReference type="EMBL" id="MBD2757471.1"/>
    </source>
</evidence>
<organism evidence="2 3">
    <name type="scientific">Spirosoma validum</name>
    <dbReference type="NCBI Taxonomy" id="2771355"/>
    <lineage>
        <taxon>Bacteria</taxon>
        <taxon>Pseudomonadati</taxon>
        <taxon>Bacteroidota</taxon>
        <taxon>Cytophagia</taxon>
        <taxon>Cytophagales</taxon>
        <taxon>Cytophagaceae</taxon>
        <taxon>Spirosoma</taxon>
    </lineage>
</organism>
<keyword evidence="1" id="KW-1133">Transmembrane helix</keyword>
<keyword evidence="1" id="KW-0472">Membrane</keyword>
<reference evidence="2" key="1">
    <citation type="submission" date="2020-09" db="EMBL/GenBank/DDBJ databases">
        <authorList>
            <person name="Kim M.K."/>
        </authorList>
    </citation>
    <scope>NUCLEOTIDE SEQUENCE</scope>
    <source>
        <strain evidence="2">BT704</strain>
    </source>
</reference>
<name>A0A927B948_9BACT</name>
<keyword evidence="1" id="KW-0812">Transmembrane</keyword>
<dbReference type="RefSeq" id="WP_191043095.1">
    <property type="nucleotide sequence ID" value="NZ_JACXAA010000023.1"/>
</dbReference>
<evidence type="ECO:0000313" key="3">
    <source>
        <dbReference type="Proteomes" id="UP000653797"/>
    </source>
</evidence>
<evidence type="ECO:0000256" key="1">
    <source>
        <dbReference type="SAM" id="Phobius"/>
    </source>
</evidence>
<dbReference type="EMBL" id="JACXAA010000023">
    <property type="protein sequence ID" value="MBD2757471.1"/>
    <property type="molecule type" value="Genomic_DNA"/>
</dbReference>